<feature type="domain" description="Methyltransferase type 11" evidence="2">
    <location>
        <begin position="41"/>
        <end position="135"/>
    </location>
</feature>
<keyword evidence="3" id="KW-0489">Methyltransferase</keyword>
<dbReference type="InterPro" id="IPR013216">
    <property type="entry name" value="Methyltransf_11"/>
</dbReference>
<dbReference type="GO" id="GO:0008757">
    <property type="term" value="F:S-adenosylmethionine-dependent methyltransferase activity"/>
    <property type="evidence" value="ECO:0007669"/>
    <property type="project" value="InterPro"/>
</dbReference>
<evidence type="ECO:0000256" key="1">
    <source>
        <dbReference type="SAM" id="Coils"/>
    </source>
</evidence>
<sequence>MLDWTGERYLPYIDFWDVEIHYEHLHRYAFASHLVRGKDVLDLASGEGYGSYILAREASKVVGIDIDPESVRHAENRYFKANLEYIQGSICNVPIPGEGLFDVIVCFEAMEHIENHEQLVSEIKRLLKKDGLIIISTPNKQVYTDEPDYHNPFHVKELYFNEFKHLLKNYFSDVAFFGQRVLAGSLLWSLYPQGNFNAIDFKMKRDENSFNFTEDDNNIVYYVAIASNRDLGDLKSTRSCCIDISNTLISKKNAHIKQIQGDCDNRVQDYENRILGYESRVQDYENRILGYESRVQDYENRILGYENQVQEYEAHIQGYENQVQEYEAHIQGYENQVQEYEAHIQGYKNQVQEYEAHIQGYKNQVQEYEAHIQGYKNQVQEYEAHIQGYENQVQEYEAHIQGYKNQVQEYEVKITQLNQEREDQVSQLLQELSRFKDSIIWQLLVKLHNIRGNLNSKS</sequence>
<keyword evidence="3" id="KW-0808">Transferase</keyword>
<protein>
    <submittedName>
        <fullName evidence="3">Methyltransferase domain-containing protein</fullName>
    </submittedName>
</protein>
<dbReference type="PANTHER" id="PTHR43861">
    <property type="entry name" value="TRANS-ACONITATE 2-METHYLTRANSFERASE-RELATED"/>
    <property type="match status" value="1"/>
</dbReference>
<dbReference type="CDD" id="cd02440">
    <property type="entry name" value="AdoMet_MTases"/>
    <property type="match status" value="1"/>
</dbReference>
<gene>
    <name evidence="3" type="ORF">KSK55_09010</name>
</gene>
<dbReference type="GO" id="GO:0032259">
    <property type="term" value="P:methylation"/>
    <property type="evidence" value="ECO:0007669"/>
    <property type="project" value="UniProtKB-KW"/>
</dbReference>
<keyword evidence="1" id="KW-0175">Coiled coil</keyword>
<name>A0A8F5ZGU1_METHU</name>
<organism evidence="3 4">
    <name type="scientific">Methanospirillum hungatei</name>
    <dbReference type="NCBI Taxonomy" id="2203"/>
    <lineage>
        <taxon>Archaea</taxon>
        <taxon>Methanobacteriati</taxon>
        <taxon>Methanobacteriota</taxon>
        <taxon>Stenosarchaea group</taxon>
        <taxon>Methanomicrobia</taxon>
        <taxon>Methanomicrobiales</taxon>
        <taxon>Methanospirillaceae</taxon>
        <taxon>Methanospirillum</taxon>
    </lineage>
</organism>
<accession>A0A8F5ZGU1</accession>
<dbReference type="OrthoDB" id="57427at2157"/>
<evidence type="ECO:0000313" key="4">
    <source>
        <dbReference type="Proteomes" id="UP000694228"/>
    </source>
</evidence>
<dbReference type="AlphaFoldDB" id="A0A8F5ZGU1"/>
<evidence type="ECO:0000313" key="3">
    <source>
        <dbReference type="EMBL" id="QXO93523.1"/>
    </source>
</evidence>
<evidence type="ECO:0000259" key="2">
    <source>
        <dbReference type="Pfam" id="PF08241"/>
    </source>
</evidence>
<dbReference type="Pfam" id="PF08241">
    <property type="entry name" value="Methyltransf_11"/>
    <property type="match status" value="1"/>
</dbReference>
<dbReference type="EMBL" id="CP077107">
    <property type="protein sequence ID" value="QXO93523.1"/>
    <property type="molecule type" value="Genomic_DNA"/>
</dbReference>
<dbReference type="Proteomes" id="UP000694228">
    <property type="component" value="Chromosome"/>
</dbReference>
<reference evidence="3 4" key="1">
    <citation type="submission" date="2021-06" db="EMBL/GenBank/DDBJ databases">
        <title>Complete genome sequence of the secondary alcohol utilizing methanogen Methanospirillum hungatei strain GP1.</title>
        <authorList>
            <person name="Day L.A."/>
            <person name="Costa K.C."/>
        </authorList>
    </citation>
    <scope>NUCLEOTIDE SEQUENCE [LARGE SCALE GENOMIC DNA]</scope>
    <source>
        <strain evidence="3 4">GP1</strain>
    </source>
</reference>
<feature type="coiled-coil region" evidence="1">
    <location>
        <begin position="267"/>
        <end position="438"/>
    </location>
</feature>
<proteinExistence type="predicted"/>